<dbReference type="Proteomes" id="UP000059680">
    <property type="component" value="Chromosome 3"/>
</dbReference>
<sequence>MLVSATFVGAGGTSLVPCHARCRVGCSVCVGGVGDRQEDDRQCFVTINTLTMAIVLYLLVGDLIGVGVVNNGRVVSNTFVGMLLEAHRGAGQAVLPGVPPPPCAQSLR</sequence>
<reference evidence="1 2" key="3">
    <citation type="journal article" date="2013" name="Rice">
        <title>Improvement of the Oryza sativa Nipponbare reference genome using next generation sequence and optical map data.</title>
        <authorList>
            <person name="Kawahara Y."/>
            <person name="de la Bastide M."/>
            <person name="Hamilton J.P."/>
            <person name="Kanamori H."/>
            <person name="McCombie W.R."/>
            <person name="Ouyang S."/>
            <person name="Schwartz D.C."/>
            <person name="Tanaka T."/>
            <person name="Wu J."/>
            <person name="Zhou S."/>
            <person name="Childs K.L."/>
            <person name="Davidson R.M."/>
            <person name="Lin H."/>
            <person name="Quesada-Ocampo L."/>
            <person name="Vaillancourt B."/>
            <person name="Sakai H."/>
            <person name="Lee S.S."/>
            <person name="Kim J."/>
            <person name="Numa H."/>
            <person name="Itoh T."/>
            <person name="Buell C.R."/>
            <person name="Matsumoto T."/>
        </authorList>
    </citation>
    <scope>NUCLEOTIDE SEQUENCE [LARGE SCALE GENOMIC DNA]</scope>
    <source>
        <strain evidence="2">cv. Nipponbare</strain>
    </source>
</reference>
<accession>A0A0P0VUQ9</accession>
<dbReference type="PaxDb" id="39947-A0A0P0VUQ9"/>
<evidence type="ECO:0000313" key="2">
    <source>
        <dbReference type="Proteomes" id="UP000059680"/>
    </source>
</evidence>
<name>A0A0P0VUQ9_ORYSJ</name>
<proteinExistence type="predicted"/>
<organism evidence="1 2">
    <name type="scientific">Oryza sativa subsp. japonica</name>
    <name type="common">Rice</name>
    <dbReference type="NCBI Taxonomy" id="39947"/>
    <lineage>
        <taxon>Eukaryota</taxon>
        <taxon>Viridiplantae</taxon>
        <taxon>Streptophyta</taxon>
        <taxon>Embryophyta</taxon>
        <taxon>Tracheophyta</taxon>
        <taxon>Spermatophyta</taxon>
        <taxon>Magnoliopsida</taxon>
        <taxon>Liliopsida</taxon>
        <taxon>Poales</taxon>
        <taxon>Poaceae</taxon>
        <taxon>BOP clade</taxon>
        <taxon>Oryzoideae</taxon>
        <taxon>Oryzeae</taxon>
        <taxon>Oryzinae</taxon>
        <taxon>Oryza</taxon>
        <taxon>Oryza sativa</taxon>
    </lineage>
</organism>
<keyword evidence="2" id="KW-1185">Reference proteome</keyword>
<dbReference type="EMBL" id="AP014959">
    <property type="protein sequence ID" value="BAS82958.1"/>
    <property type="molecule type" value="Genomic_DNA"/>
</dbReference>
<gene>
    <name evidence="1" type="ordered locus">Os03g0214750</name>
    <name evidence="1" type="ORF">OSNPB_030214750</name>
</gene>
<evidence type="ECO:0000313" key="1">
    <source>
        <dbReference type="EMBL" id="BAS82958.1"/>
    </source>
</evidence>
<dbReference type="AlphaFoldDB" id="A0A0P0VUQ9"/>
<protein>
    <submittedName>
        <fullName evidence="1">Os03g0214750 protein</fullName>
    </submittedName>
</protein>
<reference evidence="1 2" key="2">
    <citation type="journal article" date="2013" name="Plant Cell Physiol.">
        <title>Rice Annotation Project Database (RAP-DB): an integrative and interactive database for rice genomics.</title>
        <authorList>
            <person name="Sakai H."/>
            <person name="Lee S.S."/>
            <person name="Tanaka T."/>
            <person name="Numa H."/>
            <person name="Kim J."/>
            <person name="Kawahara Y."/>
            <person name="Wakimoto H."/>
            <person name="Yang C.C."/>
            <person name="Iwamoto M."/>
            <person name="Abe T."/>
            <person name="Yamada Y."/>
            <person name="Muto A."/>
            <person name="Inokuchi H."/>
            <person name="Ikemura T."/>
            <person name="Matsumoto T."/>
            <person name="Sasaki T."/>
            <person name="Itoh T."/>
        </authorList>
    </citation>
    <scope>NUCLEOTIDE SEQUENCE [LARGE SCALE GENOMIC DNA]</scope>
    <source>
        <strain evidence="2">cv. Nipponbare</strain>
    </source>
</reference>
<dbReference type="InParanoid" id="A0A0P0VUQ9"/>
<reference evidence="2" key="1">
    <citation type="journal article" date="2005" name="Nature">
        <title>The map-based sequence of the rice genome.</title>
        <authorList>
            <consortium name="International rice genome sequencing project (IRGSP)"/>
            <person name="Matsumoto T."/>
            <person name="Wu J."/>
            <person name="Kanamori H."/>
            <person name="Katayose Y."/>
            <person name="Fujisawa M."/>
            <person name="Namiki N."/>
            <person name="Mizuno H."/>
            <person name="Yamamoto K."/>
            <person name="Antonio B.A."/>
            <person name="Baba T."/>
            <person name="Sakata K."/>
            <person name="Nagamura Y."/>
            <person name="Aoki H."/>
            <person name="Arikawa K."/>
            <person name="Arita K."/>
            <person name="Bito T."/>
            <person name="Chiden Y."/>
            <person name="Fujitsuka N."/>
            <person name="Fukunaka R."/>
            <person name="Hamada M."/>
            <person name="Harada C."/>
            <person name="Hayashi A."/>
            <person name="Hijishita S."/>
            <person name="Honda M."/>
            <person name="Hosokawa S."/>
            <person name="Ichikawa Y."/>
            <person name="Idonuma A."/>
            <person name="Iijima M."/>
            <person name="Ikeda M."/>
            <person name="Ikeno M."/>
            <person name="Ito K."/>
            <person name="Ito S."/>
            <person name="Ito T."/>
            <person name="Ito Y."/>
            <person name="Ito Y."/>
            <person name="Iwabuchi A."/>
            <person name="Kamiya K."/>
            <person name="Karasawa W."/>
            <person name="Kurita K."/>
            <person name="Katagiri S."/>
            <person name="Kikuta A."/>
            <person name="Kobayashi H."/>
            <person name="Kobayashi N."/>
            <person name="Machita K."/>
            <person name="Maehara T."/>
            <person name="Masukawa M."/>
            <person name="Mizubayashi T."/>
            <person name="Mukai Y."/>
            <person name="Nagasaki H."/>
            <person name="Nagata Y."/>
            <person name="Naito S."/>
            <person name="Nakashima M."/>
            <person name="Nakama Y."/>
            <person name="Nakamichi Y."/>
            <person name="Nakamura M."/>
            <person name="Meguro A."/>
            <person name="Negishi M."/>
            <person name="Ohta I."/>
            <person name="Ohta T."/>
            <person name="Okamoto M."/>
            <person name="Ono N."/>
            <person name="Saji S."/>
            <person name="Sakaguchi M."/>
            <person name="Sakai K."/>
            <person name="Shibata M."/>
            <person name="Shimokawa T."/>
            <person name="Song J."/>
            <person name="Takazaki Y."/>
            <person name="Terasawa K."/>
            <person name="Tsugane M."/>
            <person name="Tsuji K."/>
            <person name="Ueda S."/>
            <person name="Waki K."/>
            <person name="Yamagata H."/>
            <person name="Yamamoto M."/>
            <person name="Yamamoto S."/>
            <person name="Yamane H."/>
            <person name="Yoshiki S."/>
            <person name="Yoshihara R."/>
            <person name="Yukawa K."/>
            <person name="Zhong H."/>
            <person name="Yano M."/>
            <person name="Yuan Q."/>
            <person name="Ouyang S."/>
            <person name="Liu J."/>
            <person name="Jones K.M."/>
            <person name="Gansberger K."/>
            <person name="Moffat K."/>
            <person name="Hill J."/>
            <person name="Bera J."/>
            <person name="Fadrosh D."/>
            <person name="Jin S."/>
            <person name="Johri S."/>
            <person name="Kim M."/>
            <person name="Overton L."/>
            <person name="Reardon M."/>
            <person name="Tsitrin T."/>
            <person name="Vuong H."/>
            <person name="Weaver B."/>
            <person name="Ciecko A."/>
            <person name="Tallon L."/>
            <person name="Jackson J."/>
            <person name="Pai G."/>
            <person name="Aken S.V."/>
            <person name="Utterback T."/>
            <person name="Reidmuller S."/>
            <person name="Feldblyum T."/>
            <person name="Hsiao J."/>
            <person name="Zismann V."/>
            <person name="Iobst S."/>
            <person name="de Vazeille A.R."/>
            <person name="Buell C.R."/>
            <person name="Ying K."/>
            <person name="Li Y."/>
            <person name="Lu T."/>
            <person name="Huang Y."/>
            <person name="Zhao Q."/>
            <person name="Feng Q."/>
            <person name="Zhang L."/>
            <person name="Zhu J."/>
            <person name="Weng Q."/>
            <person name="Mu J."/>
            <person name="Lu Y."/>
            <person name="Fan D."/>
            <person name="Liu Y."/>
            <person name="Guan J."/>
            <person name="Zhang Y."/>
            <person name="Yu S."/>
            <person name="Liu X."/>
            <person name="Zhang Y."/>
            <person name="Hong G."/>
            <person name="Han B."/>
            <person name="Choisne N."/>
            <person name="Demange N."/>
            <person name="Orjeda G."/>
            <person name="Samain S."/>
            <person name="Cattolico L."/>
            <person name="Pelletier E."/>
            <person name="Couloux A."/>
            <person name="Segurens B."/>
            <person name="Wincker P."/>
            <person name="D'Hont A."/>
            <person name="Scarpelli C."/>
            <person name="Weissenbach J."/>
            <person name="Salanoubat M."/>
            <person name="Quetier F."/>
            <person name="Yu Y."/>
            <person name="Kim H.R."/>
            <person name="Rambo T."/>
            <person name="Currie J."/>
            <person name="Collura K."/>
            <person name="Luo M."/>
            <person name="Yang T."/>
            <person name="Ammiraju J.S.S."/>
            <person name="Engler F."/>
            <person name="Soderlund C."/>
            <person name="Wing R.A."/>
            <person name="Palmer L.E."/>
            <person name="de la Bastide M."/>
            <person name="Spiegel L."/>
            <person name="Nascimento L."/>
            <person name="Zutavern T."/>
            <person name="O'Shaughnessy A."/>
            <person name="Dike S."/>
            <person name="Dedhia N."/>
            <person name="Preston R."/>
            <person name="Balija V."/>
            <person name="McCombie W.R."/>
            <person name="Chow T."/>
            <person name="Chen H."/>
            <person name="Chung M."/>
            <person name="Chen C."/>
            <person name="Shaw J."/>
            <person name="Wu H."/>
            <person name="Hsiao K."/>
            <person name="Chao Y."/>
            <person name="Chu M."/>
            <person name="Cheng C."/>
            <person name="Hour A."/>
            <person name="Lee P."/>
            <person name="Lin S."/>
            <person name="Lin Y."/>
            <person name="Liou J."/>
            <person name="Liu S."/>
            <person name="Hsing Y."/>
            <person name="Raghuvanshi S."/>
            <person name="Mohanty A."/>
            <person name="Bharti A.K."/>
            <person name="Gaur A."/>
            <person name="Gupta V."/>
            <person name="Kumar D."/>
            <person name="Ravi V."/>
            <person name="Vij S."/>
            <person name="Kapur A."/>
            <person name="Khurana P."/>
            <person name="Khurana P."/>
            <person name="Khurana J.P."/>
            <person name="Tyagi A.K."/>
            <person name="Gaikwad K."/>
            <person name="Singh A."/>
            <person name="Dalal V."/>
            <person name="Srivastava S."/>
            <person name="Dixit A."/>
            <person name="Pal A.K."/>
            <person name="Ghazi I.A."/>
            <person name="Yadav M."/>
            <person name="Pandit A."/>
            <person name="Bhargava A."/>
            <person name="Sureshbabu K."/>
            <person name="Batra K."/>
            <person name="Sharma T.R."/>
            <person name="Mohapatra T."/>
            <person name="Singh N.K."/>
            <person name="Messing J."/>
            <person name="Nelson A.B."/>
            <person name="Fuks G."/>
            <person name="Kavchok S."/>
            <person name="Keizer G."/>
            <person name="Linton E."/>
            <person name="Llaca V."/>
            <person name="Song R."/>
            <person name="Tanyolac B."/>
            <person name="Young S."/>
            <person name="Ho-Il K."/>
            <person name="Hahn J.H."/>
            <person name="Sangsakoo G."/>
            <person name="Vanavichit A."/>
            <person name="de Mattos Luiz.A.T."/>
            <person name="Zimmer P.D."/>
            <person name="Malone G."/>
            <person name="Dellagostin O."/>
            <person name="de Oliveira A.C."/>
            <person name="Bevan M."/>
            <person name="Bancroft I."/>
            <person name="Minx P."/>
            <person name="Cordum H."/>
            <person name="Wilson R."/>
            <person name="Cheng Z."/>
            <person name="Jin W."/>
            <person name="Jiang J."/>
            <person name="Leong S.A."/>
            <person name="Iwama H."/>
            <person name="Gojobori T."/>
            <person name="Itoh T."/>
            <person name="Niimura Y."/>
            <person name="Fujii Y."/>
            <person name="Habara T."/>
            <person name="Sakai H."/>
            <person name="Sato Y."/>
            <person name="Wilson G."/>
            <person name="Kumar K."/>
            <person name="McCouch S."/>
            <person name="Juretic N."/>
            <person name="Hoen D."/>
            <person name="Wright S."/>
            <person name="Bruskiewich R."/>
            <person name="Bureau T."/>
            <person name="Miyao A."/>
            <person name="Hirochika H."/>
            <person name="Nishikawa T."/>
            <person name="Kadowaki K."/>
            <person name="Sugiura M."/>
            <person name="Burr B."/>
            <person name="Sasaki T."/>
        </authorList>
    </citation>
    <scope>NUCLEOTIDE SEQUENCE [LARGE SCALE GENOMIC DNA]</scope>
    <source>
        <strain evidence="2">cv. Nipponbare</strain>
    </source>
</reference>